<dbReference type="InterPro" id="IPR029058">
    <property type="entry name" value="AB_hydrolase_fold"/>
</dbReference>
<dbReference type="EMBL" id="GL883110">
    <property type="protein sequence ID" value="EGG06072.1"/>
    <property type="molecule type" value="Genomic_DNA"/>
</dbReference>
<gene>
    <name evidence="3" type="ORF">MELLADRAFT_77935</name>
</gene>
<dbReference type="KEGG" id="mlr:MELLADRAFT_77935"/>
<evidence type="ECO:0000256" key="1">
    <source>
        <dbReference type="ARBA" id="ARBA00007920"/>
    </source>
</evidence>
<dbReference type="Proteomes" id="UP000001072">
    <property type="component" value="Unassembled WGS sequence"/>
</dbReference>
<evidence type="ECO:0000259" key="2">
    <source>
        <dbReference type="Pfam" id="PF05057"/>
    </source>
</evidence>
<proteinExistence type="inferred from homology"/>
<dbReference type="Pfam" id="PF05057">
    <property type="entry name" value="DUF676"/>
    <property type="match status" value="1"/>
</dbReference>
<sequence length="568" mass="65619">MMNFSRNRLKNKNIFNHRSNSTQTHPSKLDQLIRLGPVLFDPIRIPRYPIVLCHGLYGFSVRGPTSFPRFQIHYWGRLLEILRNKLGIKVIIGHVPSTGSIKQRAMSLNEMLKNDQSMKNCDLNFLGHSMGGLDARYLISHLNPHLHFNPVSLTTVCTPHRGSPFMDWCRVNIGVGFQESDDQFNQPNKSIMMNSKLNLPFSLSQPLLSLNQTRSSNPSKSTNTISKTFNYLPNNLLKVLLLNLLDSPAYSNLSSDFLIHKFNPNTPNDPKVKYFSIAGKIKRKLNLIHPLWLPKMILDEYQKHHPSSQAGDEGHDGLVTIESARWGEFLGVIENTDHWEIRGSSAFGSTGGTDYQKDENERWMKKKKKKRLNEDEILDEKTKVNWLEVNKLIGTWISSNSNSNHHHQDLDAAKKLSEIKSMTEEIMEKDFSLRSKDHRDLKVFLNEESSESSIYAFANWILKRLPNLSSSSESNQENQNQDLNVEGNRRLNDYKSTIHSHFPLDDLDLLPLHHHHHHRDLNSIHHHHHQLNSSTRTKLDLRSLDEMNKFDLEMVYIAICRNLYNHGF</sequence>
<dbReference type="HOGENOM" id="CLU_015536_0_0_1"/>
<dbReference type="Gene3D" id="3.40.50.1820">
    <property type="entry name" value="alpha/beta hydrolase"/>
    <property type="match status" value="1"/>
</dbReference>
<protein>
    <submittedName>
        <fullName evidence="3">Triacylglycerol lipase</fullName>
    </submittedName>
</protein>
<dbReference type="OrthoDB" id="5592486at2759"/>
<dbReference type="eggNOG" id="ENOG502QVV3">
    <property type="taxonomic scope" value="Eukaryota"/>
</dbReference>
<dbReference type="STRING" id="747676.F4RNL4"/>
<feature type="domain" description="DUF676" evidence="2">
    <location>
        <begin position="116"/>
        <end position="179"/>
    </location>
</feature>
<dbReference type="GeneID" id="18933028"/>
<dbReference type="VEuPathDB" id="FungiDB:MELLADRAFT_77935"/>
<keyword evidence="4" id="KW-1185">Reference proteome</keyword>
<dbReference type="SUPFAM" id="SSF53474">
    <property type="entry name" value="alpha/beta-Hydrolases"/>
    <property type="match status" value="1"/>
</dbReference>
<dbReference type="PANTHER" id="PTHR11440">
    <property type="entry name" value="LECITHIN-CHOLESTEROL ACYLTRANSFERASE-RELATED"/>
    <property type="match status" value="1"/>
</dbReference>
<reference evidence="4" key="1">
    <citation type="journal article" date="2011" name="Proc. Natl. Acad. Sci. U.S.A.">
        <title>Obligate biotrophy features unraveled by the genomic analysis of rust fungi.</title>
        <authorList>
            <person name="Duplessis S."/>
            <person name="Cuomo C.A."/>
            <person name="Lin Y.-C."/>
            <person name="Aerts A."/>
            <person name="Tisserant E."/>
            <person name="Veneault-Fourrey C."/>
            <person name="Joly D.L."/>
            <person name="Hacquard S."/>
            <person name="Amselem J."/>
            <person name="Cantarel B.L."/>
            <person name="Chiu R."/>
            <person name="Coutinho P.M."/>
            <person name="Feau N."/>
            <person name="Field M."/>
            <person name="Frey P."/>
            <person name="Gelhaye E."/>
            <person name="Goldberg J."/>
            <person name="Grabherr M.G."/>
            <person name="Kodira C.D."/>
            <person name="Kohler A."/>
            <person name="Kuees U."/>
            <person name="Lindquist E.A."/>
            <person name="Lucas S.M."/>
            <person name="Mago R."/>
            <person name="Mauceli E."/>
            <person name="Morin E."/>
            <person name="Murat C."/>
            <person name="Pangilinan J.L."/>
            <person name="Park R."/>
            <person name="Pearson M."/>
            <person name="Quesneville H."/>
            <person name="Rouhier N."/>
            <person name="Sakthikumar S."/>
            <person name="Salamov A.A."/>
            <person name="Schmutz J."/>
            <person name="Selles B."/>
            <person name="Shapiro H."/>
            <person name="Tanguay P."/>
            <person name="Tuskan G.A."/>
            <person name="Henrissat B."/>
            <person name="Van de Peer Y."/>
            <person name="Rouze P."/>
            <person name="Ellis J.G."/>
            <person name="Dodds P.N."/>
            <person name="Schein J.E."/>
            <person name="Zhong S."/>
            <person name="Hamelin R.C."/>
            <person name="Grigoriev I.V."/>
            <person name="Szabo L.J."/>
            <person name="Martin F."/>
        </authorList>
    </citation>
    <scope>NUCLEOTIDE SEQUENCE [LARGE SCALE GENOMIC DNA]</scope>
    <source>
        <strain evidence="4">98AG31 / pathotype 3-4-7</strain>
    </source>
</reference>
<accession>F4RNL4</accession>
<dbReference type="RefSeq" id="XP_007410723.1">
    <property type="nucleotide sequence ID" value="XM_007410661.1"/>
</dbReference>
<dbReference type="AlphaFoldDB" id="F4RNL4"/>
<evidence type="ECO:0000313" key="4">
    <source>
        <dbReference type="Proteomes" id="UP000001072"/>
    </source>
</evidence>
<name>F4RNL4_MELLP</name>
<organism evidence="4">
    <name type="scientific">Melampsora larici-populina (strain 98AG31 / pathotype 3-4-7)</name>
    <name type="common">Poplar leaf rust fungus</name>
    <dbReference type="NCBI Taxonomy" id="747676"/>
    <lineage>
        <taxon>Eukaryota</taxon>
        <taxon>Fungi</taxon>
        <taxon>Dikarya</taxon>
        <taxon>Basidiomycota</taxon>
        <taxon>Pucciniomycotina</taxon>
        <taxon>Pucciniomycetes</taxon>
        <taxon>Pucciniales</taxon>
        <taxon>Melampsoraceae</taxon>
        <taxon>Melampsora</taxon>
    </lineage>
</organism>
<dbReference type="InParanoid" id="F4RNL4"/>
<dbReference type="InterPro" id="IPR007751">
    <property type="entry name" value="DUF676_lipase-like"/>
</dbReference>
<comment type="similarity">
    <text evidence="1">Belongs to the putative lipase ROG1 family.</text>
</comment>
<evidence type="ECO:0000313" key="3">
    <source>
        <dbReference type="EMBL" id="EGG06072.1"/>
    </source>
</evidence>